<evidence type="ECO:0000256" key="3">
    <source>
        <dbReference type="ARBA" id="ARBA00010088"/>
    </source>
</evidence>
<evidence type="ECO:0000256" key="7">
    <source>
        <dbReference type="PIRSR" id="PIRSR001112-1"/>
    </source>
</evidence>
<feature type="active site" description="Proton acceptor" evidence="7">
    <location>
        <position position="426"/>
    </location>
</feature>
<dbReference type="Gene3D" id="3.40.50.1820">
    <property type="entry name" value="alpha/beta hydrolase"/>
    <property type="match status" value="1"/>
</dbReference>
<evidence type="ECO:0000256" key="6">
    <source>
        <dbReference type="PIRNR" id="PIRNR001112"/>
    </source>
</evidence>
<gene>
    <name evidence="9" type="ORF">EEDITHA_LOCUS1248</name>
</gene>
<dbReference type="PANTHER" id="PTHR21661:SF35">
    <property type="entry name" value="EPOXIDE HYDROLASE"/>
    <property type="match status" value="1"/>
</dbReference>
<dbReference type="AlphaFoldDB" id="A0AAU9TF48"/>
<keyword evidence="6" id="KW-0256">Endoplasmic reticulum</keyword>
<keyword evidence="5 6" id="KW-0378">Hydrolase</keyword>
<comment type="catalytic activity">
    <reaction evidence="1 6">
        <text>1-(4-methoxyphenyl)-N-methyl-N-[(3-methyloxetan-3-yl)methyl]methanamine + H2O = 2-{[(4-methoxybenzyl)(methyl)amino]methyl}-2-methylpropane-1,3-diol</text>
        <dbReference type="Rhea" id="RHEA:55764"/>
        <dbReference type="ChEBI" id="CHEBI:15377"/>
        <dbReference type="ChEBI" id="CHEBI:139161"/>
        <dbReference type="ChEBI" id="CHEBI:139164"/>
        <dbReference type="EC" id="3.3.2.9"/>
    </reaction>
</comment>
<dbReference type="InterPro" id="IPR000639">
    <property type="entry name" value="Epox_hydrolase-like"/>
</dbReference>
<evidence type="ECO:0000256" key="5">
    <source>
        <dbReference type="ARBA" id="ARBA00022801"/>
    </source>
</evidence>
<dbReference type="Pfam" id="PF06441">
    <property type="entry name" value="EHN"/>
    <property type="match status" value="1"/>
</dbReference>
<accession>A0AAU9TF48</accession>
<dbReference type="Proteomes" id="UP001153954">
    <property type="component" value="Unassembled WGS sequence"/>
</dbReference>
<keyword evidence="6" id="KW-0472">Membrane</keyword>
<organism evidence="9 10">
    <name type="scientific">Euphydryas editha</name>
    <name type="common">Edith's checkerspot</name>
    <dbReference type="NCBI Taxonomy" id="104508"/>
    <lineage>
        <taxon>Eukaryota</taxon>
        <taxon>Metazoa</taxon>
        <taxon>Ecdysozoa</taxon>
        <taxon>Arthropoda</taxon>
        <taxon>Hexapoda</taxon>
        <taxon>Insecta</taxon>
        <taxon>Pterygota</taxon>
        <taxon>Neoptera</taxon>
        <taxon>Endopterygota</taxon>
        <taxon>Lepidoptera</taxon>
        <taxon>Glossata</taxon>
        <taxon>Ditrysia</taxon>
        <taxon>Papilionoidea</taxon>
        <taxon>Nymphalidae</taxon>
        <taxon>Nymphalinae</taxon>
        <taxon>Euphydryas</taxon>
    </lineage>
</organism>
<comment type="caution">
    <text evidence="9">The sequence shown here is derived from an EMBL/GenBank/DDBJ whole genome shotgun (WGS) entry which is preliminary data.</text>
</comment>
<dbReference type="InterPro" id="IPR016292">
    <property type="entry name" value="Epoxide_hydrolase"/>
</dbReference>
<dbReference type="GO" id="GO:0033961">
    <property type="term" value="F:cis-stilbene-oxide hydrolase activity"/>
    <property type="evidence" value="ECO:0007669"/>
    <property type="project" value="UniProtKB-UniRule"/>
</dbReference>
<keyword evidence="10" id="KW-1185">Reference proteome</keyword>
<evidence type="ECO:0000256" key="2">
    <source>
        <dbReference type="ARBA" id="ARBA00004111"/>
    </source>
</evidence>
<dbReference type="EC" id="3.3.2.9" evidence="6"/>
<feature type="domain" description="Epoxide hydrolase N-terminal" evidence="8">
    <location>
        <begin position="51"/>
        <end position="159"/>
    </location>
</feature>
<feature type="active site" description="Nucleophile" evidence="7">
    <location>
        <position position="225"/>
    </location>
</feature>
<dbReference type="PIRSF" id="PIRSF001112">
    <property type="entry name" value="Epoxide_hydrolase"/>
    <property type="match status" value="1"/>
</dbReference>
<evidence type="ECO:0000256" key="4">
    <source>
        <dbReference type="ARBA" id="ARBA00022797"/>
    </source>
</evidence>
<dbReference type="PRINTS" id="PR00412">
    <property type="entry name" value="EPOXHYDRLASE"/>
</dbReference>
<dbReference type="InterPro" id="IPR029058">
    <property type="entry name" value="AB_hydrolase_fold"/>
</dbReference>
<dbReference type="GO" id="GO:0097176">
    <property type="term" value="P:epoxide metabolic process"/>
    <property type="evidence" value="ECO:0007669"/>
    <property type="project" value="TreeGrafter"/>
</dbReference>
<evidence type="ECO:0000313" key="9">
    <source>
        <dbReference type="EMBL" id="CAH2084702.1"/>
    </source>
</evidence>
<evidence type="ECO:0000259" key="8">
    <source>
        <dbReference type="Pfam" id="PF06441"/>
    </source>
</evidence>
<evidence type="ECO:0000256" key="1">
    <source>
        <dbReference type="ARBA" id="ARBA00000221"/>
    </source>
</evidence>
<comment type="function">
    <text evidence="6">Catalyzes juvenile hormone hydrolysis.</text>
</comment>
<proteinExistence type="inferred from homology"/>
<dbReference type="PANTHER" id="PTHR21661">
    <property type="entry name" value="EPOXIDE HYDROLASE 1-RELATED"/>
    <property type="match status" value="1"/>
</dbReference>
<dbReference type="InterPro" id="IPR010497">
    <property type="entry name" value="Epoxide_hydro_N"/>
</dbReference>
<name>A0AAU9TF48_EUPED</name>
<dbReference type="SUPFAM" id="SSF53474">
    <property type="entry name" value="alpha/beta-Hydrolases"/>
    <property type="match status" value="1"/>
</dbReference>
<dbReference type="GO" id="GO:0005789">
    <property type="term" value="C:endoplasmic reticulum membrane"/>
    <property type="evidence" value="ECO:0007669"/>
    <property type="project" value="UniProtKB-SubCell"/>
</dbReference>
<evidence type="ECO:0000313" key="10">
    <source>
        <dbReference type="Proteomes" id="UP001153954"/>
    </source>
</evidence>
<protein>
    <recommendedName>
        <fullName evidence="6">Epoxide hydrolase</fullName>
        <ecNumber evidence="6">3.3.2.9</ecNumber>
    </recommendedName>
</protein>
<keyword evidence="4 6" id="KW-0058">Aromatic hydrocarbons catabolism</keyword>
<feature type="active site" description="Proton donor" evidence="7">
    <location>
        <position position="370"/>
    </location>
</feature>
<sequence length="458" mass="52944">MIKPLSLLALAAVIFGIGTNYYLRRIPDMPKLDFERWWGNGDKPNREDKTIRPFKIIFNDTMIEDLKNRLRNRRPYTQPLEGIQSEYGMNTIYLDKMLQYWLDKYNFEERANLLNRYPHYKTKIQGLDIHYMRVKPEEKDKKVLPILLLHGWPSSSKEFDKIIPMLTTPRTEYDFVFEVIAVDLPGFGFSEGTNKPGLNPVQIGIVMRNLMKRLGYDKFYIQAGDWGSQTASHMCTIFPDEILGFHTNMPLSGRKISNLKYLVGSMFPSLMVESKHRHRMYPLKDFFMYLVRESGYFHLQATKPDTIGAAVTDTPAGMAAYIFEKIGICANRKQLDTQHGGLENIEIDDLLDTATIMWANACITTSMRIYAEAFAWPETSIIQDIPTKVPTAAINFLHEVLYQPDWILRDKFVNLVHSTTLDFGGHFAAMQTPKELADDVFESVNEFIKFNTNNDKKL</sequence>
<reference evidence="9" key="1">
    <citation type="submission" date="2022-03" db="EMBL/GenBank/DDBJ databases">
        <authorList>
            <person name="Tunstrom K."/>
        </authorList>
    </citation>
    <scope>NUCLEOTIDE SEQUENCE</scope>
</reference>
<comment type="subcellular location">
    <subcellularLocation>
        <location evidence="6">Endoplasmic reticulum membrane</location>
    </subcellularLocation>
    <subcellularLocation>
        <location evidence="2">Microsome membrane</location>
        <topology evidence="2">Single-pass membrane protein</topology>
    </subcellularLocation>
</comment>
<dbReference type="EMBL" id="CAKOGL010000003">
    <property type="protein sequence ID" value="CAH2084702.1"/>
    <property type="molecule type" value="Genomic_DNA"/>
</dbReference>
<comment type="similarity">
    <text evidence="3 6">Belongs to the peptidase S33 family.</text>
</comment>
<comment type="catalytic activity">
    <reaction evidence="6">
        <text>cis-stilbene oxide + H2O = (1R,2R)-hydrobenzoin</text>
        <dbReference type="Rhea" id="RHEA:23900"/>
        <dbReference type="ChEBI" id="CHEBI:15377"/>
        <dbReference type="ChEBI" id="CHEBI:50004"/>
        <dbReference type="ChEBI" id="CHEBI:50014"/>
        <dbReference type="EC" id="3.3.2.9"/>
    </reaction>
</comment>